<evidence type="ECO:0000256" key="6">
    <source>
        <dbReference type="RuleBase" id="RU000682"/>
    </source>
</evidence>
<dbReference type="EMBL" id="JARKHS020005091">
    <property type="protein sequence ID" value="KAK8783867.1"/>
    <property type="molecule type" value="Genomic_DNA"/>
</dbReference>
<evidence type="ECO:0000259" key="8">
    <source>
        <dbReference type="PROSITE" id="PS50071"/>
    </source>
</evidence>
<dbReference type="Pfam" id="PF00046">
    <property type="entry name" value="Homeodomain"/>
    <property type="match status" value="1"/>
</dbReference>
<evidence type="ECO:0000313" key="9">
    <source>
        <dbReference type="EMBL" id="KAK8783867.1"/>
    </source>
</evidence>
<keyword evidence="2 5" id="KW-0238">DNA-binding</keyword>
<dbReference type="Proteomes" id="UP001321473">
    <property type="component" value="Unassembled WGS sequence"/>
</dbReference>
<evidence type="ECO:0000256" key="4">
    <source>
        <dbReference type="ARBA" id="ARBA00023242"/>
    </source>
</evidence>
<keyword evidence="10" id="KW-1185">Reference proteome</keyword>
<organism evidence="9 10">
    <name type="scientific">Amblyomma americanum</name>
    <name type="common">Lone star tick</name>
    <dbReference type="NCBI Taxonomy" id="6943"/>
    <lineage>
        <taxon>Eukaryota</taxon>
        <taxon>Metazoa</taxon>
        <taxon>Ecdysozoa</taxon>
        <taxon>Arthropoda</taxon>
        <taxon>Chelicerata</taxon>
        <taxon>Arachnida</taxon>
        <taxon>Acari</taxon>
        <taxon>Parasitiformes</taxon>
        <taxon>Ixodida</taxon>
        <taxon>Ixodoidea</taxon>
        <taxon>Ixodidae</taxon>
        <taxon>Amblyomminae</taxon>
        <taxon>Amblyomma</taxon>
    </lineage>
</organism>
<dbReference type="PANTHER" id="PTHR24339:SF28">
    <property type="entry name" value="E5-RELATED"/>
    <property type="match status" value="1"/>
</dbReference>
<reference evidence="9 10" key="1">
    <citation type="journal article" date="2023" name="Arcadia Sci">
        <title>De novo assembly of a long-read Amblyomma americanum tick genome.</title>
        <authorList>
            <person name="Chou S."/>
            <person name="Poskanzer K.E."/>
            <person name="Rollins M."/>
            <person name="Thuy-Boun P.S."/>
        </authorList>
    </citation>
    <scope>NUCLEOTIDE SEQUENCE [LARGE SCALE GENOMIC DNA]</scope>
    <source>
        <strain evidence="9">F_SG_1</strain>
        <tissue evidence="9">Salivary glands</tissue>
    </source>
</reference>
<feature type="region of interest" description="Disordered" evidence="7">
    <location>
        <begin position="170"/>
        <end position="189"/>
    </location>
</feature>
<accession>A0AAQ4F9I7</accession>
<evidence type="ECO:0000256" key="2">
    <source>
        <dbReference type="ARBA" id="ARBA00023125"/>
    </source>
</evidence>
<feature type="compositionally biased region" description="Low complexity" evidence="7">
    <location>
        <begin position="172"/>
        <end position="185"/>
    </location>
</feature>
<feature type="region of interest" description="Disordered" evidence="7">
    <location>
        <begin position="263"/>
        <end position="355"/>
    </location>
</feature>
<proteinExistence type="predicted"/>
<comment type="subcellular location">
    <subcellularLocation>
        <location evidence="1 5 6">Nucleus</location>
    </subcellularLocation>
</comment>
<comment type="caution">
    <text evidence="9">The sequence shown here is derived from an EMBL/GenBank/DDBJ whole genome shotgun (WGS) entry which is preliminary data.</text>
</comment>
<dbReference type="SMART" id="SM00389">
    <property type="entry name" value="HOX"/>
    <property type="match status" value="1"/>
</dbReference>
<evidence type="ECO:0000256" key="3">
    <source>
        <dbReference type="ARBA" id="ARBA00023155"/>
    </source>
</evidence>
<dbReference type="InterPro" id="IPR001356">
    <property type="entry name" value="HD"/>
</dbReference>
<evidence type="ECO:0000313" key="10">
    <source>
        <dbReference type="Proteomes" id="UP001321473"/>
    </source>
</evidence>
<sequence length="355" mass="38195">MASSRDGGEASSTVRVKFSSYQVERLQHAFDRCAFIDTVEAEQLAYELGISFKQTRTWFQNKRAMIRRKAVKAAGRSYVPQLLRPSAFRRVLPAKTSPRGARRCSAQGAPPAASVAQITGAVDGLVRAHSPSTGGAQGQAPQHQLGHLALPGPSGAGFLPLSPQLMWRQERLSPSASTPSPALSGSEDDLRFSSSLEMQPHRLGAATPTRQYGSYDSLWPGLPAAPPTVSTTFSHSAPFVWPADRSDGAGQPLQHWQTPYDAAATGQWQGQPQLQQMQAPPQLQVGEVQQHHEAALGPPDESQVLPSQPWQPDCPSEAPPDDEDDGLPGIEVLTALMLELETPRPRGRTGGAENI</sequence>
<evidence type="ECO:0000256" key="7">
    <source>
        <dbReference type="SAM" id="MobiDB-lite"/>
    </source>
</evidence>
<feature type="DNA-binding region" description="Homeobox" evidence="5">
    <location>
        <begin position="11"/>
        <end position="70"/>
    </location>
</feature>
<feature type="compositionally biased region" description="Low complexity" evidence="7">
    <location>
        <begin position="266"/>
        <end position="284"/>
    </location>
</feature>
<keyword evidence="3 5" id="KW-0371">Homeobox</keyword>
<feature type="domain" description="Homeobox" evidence="8">
    <location>
        <begin position="9"/>
        <end position="69"/>
    </location>
</feature>
<dbReference type="GO" id="GO:0030182">
    <property type="term" value="P:neuron differentiation"/>
    <property type="evidence" value="ECO:0007669"/>
    <property type="project" value="TreeGrafter"/>
</dbReference>
<dbReference type="Gene3D" id="1.10.10.60">
    <property type="entry name" value="Homeodomain-like"/>
    <property type="match status" value="1"/>
</dbReference>
<feature type="region of interest" description="Disordered" evidence="7">
    <location>
        <begin position="126"/>
        <end position="151"/>
    </location>
</feature>
<gene>
    <name evidence="9" type="ORF">V5799_009769</name>
</gene>
<name>A0AAQ4F9I7_AMBAM</name>
<dbReference type="GO" id="GO:0007417">
    <property type="term" value="P:central nervous system development"/>
    <property type="evidence" value="ECO:0007669"/>
    <property type="project" value="TreeGrafter"/>
</dbReference>
<dbReference type="PANTHER" id="PTHR24339">
    <property type="entry name" value="HOMEOBOX PROTEIN EMX-RELATED"/>
    <property type="match status" value="1"/>
</dbReference>
<feature type="compositionally biased region" description="Polar residues" evidence="7">
    <location>
        <begin position="130"/>
        <end position="142"/>
    </location>
</feature>
<evidence type="ECO:0000256" key="5">
    <source>
        <dbReference type="PROSITE-ProRule" id="PRU00108"/>
    </source>
</evidence>
<dbReference type="AlphaFoldDB" id="A0AAQ4F9I7"/>
<dbReference type="SUPFAM" id="SSF46689">
    <property type="entry name" value="Homeodomain-like"/>
    <property type="match status" value="1"/>
</dbReference>
<dbReference type="GO" id="GO:0000981">
    <property type="term" value="F:DNA-binding transcription factor activity, RNA polymerase II-specific"/>
    <property type="evidence" value="ECO:0007669"/>
    <property type="project" value="TreeGrafter"/>
</dbReference>
<keyword evidence="4 5" id="KW-0539">Nucleus</keyword>
<dbReference type="InterPro" id="IPR009057">
    <property type="entry name" value="Homeodomain-like_sf"/>
</dbReference>
<protein>
    <recommendedName>
        <fullName evidence="8">Homeobox domain-containing protein</fullName>
    </recommendedName>
</protein>
<dbReference type="GO" id="GO:0000978">
    <property type="term" value="F:RNA polymerase II cis-regulatory region sequence-specific DNA binding"/>
    <property type="evidence" value="ECO:0007669"/>
    <property type="project" value="TreeGrafter"/>
</dbReference>
<evidence type="ECO:0000256" key="1">
    <source>
        <dbReference type="ARBA" id="ARBA00004123"/>
    </source>
</evidence>
<dbReference type="PROSITE" id="PS50071">
    <property type="entry name" value="HOMEOBOX_2"/>
    <property type="match status" value="1"/>
</dbReference>
<dbReference type="GO" id="GO:0005634">
    <property type="term" value="C:nucleus"/>
    <property type="evidence" value="ECO:0007669"/>
    <property type="project" value="UniProtKB-SubCell"/>
</dbReference>
<dbReference type="InterPro" id="IPR050877">
    <property type="entry name" value="EMX-VAX-Noto_Homeobox_TFs"/>
</dbReference>
<dbReference type="CDD" id="cd00086">
    <property type="entry name" value="homeodomain"/>
    <property type="match status" value="1"/>
</dbReference>